<protein>
    <submittedName>
        <fullName evidence="2">Uncharacterized protein</fullName>
    </submittedName>
</protein>
<evidence type="ECO:0000313" key="2">
    <source>
        <dbReference type="EMBL" id="KAK7790605.1"/>
    </source>
</evidence>
<sequence>MHVGTGNSFCSGIAGWARQRRRRGRQGAVCSELGAGAGAGAGAWLGGALEGLERLGDANRVALATRAARRGRSNNRGPKGPIISTVGRAPVLHMSSSQKHM</sequence>
<evidence type="ECO:0000256" key="1">
    <source>
        <dbReference type="SAM" id="MobiDB-lite"/>
    </source>
</evidence>
<dbReference type="Proteomes" id="UP001378592">
    <property type="component" value="Unassembled WGS sequence"/>
</dbReference>
<dbReference type="AlphaFoldDB" id="A0AAN9V6B8"/>
<reference evidence="2 3" key="1">
    <citation type="submission" date="2024-03" db="EMBL/GenBank/DDBJ databases">
        <title>The genome assembly and annotation of the cricket Gryllus longicercus Weissman &amp; Gray.</title>
        <authorList>
            <person name="Szrajer S."/>
            <person name="Gray D."/>
            <person name="Ylla G."/>
        </authorList>
    </citation>
    <scope>NUCLEOTIDE SEQUENCE [LARGE SCALE GENOMIC DNA]</scope>
    <source>
        <strain evidence="2">DAG 2021-001</strain>
        <tissue evidence="2">Whole body minus gut</tissue>
    </source>
</reference>
<comment type="caution">
    <text evidence="2">The sequence shown here is derived from an EMBL/GenBank/DDBJ whole genome shotgun (WGS) entry which is preliminary data.</text>
</comment>
<accession>A0AAN9V6B8</accession>
<proteinExistence type="predicted"/>
<dbReference type="EMBL" id="JAZDUA010000608">
    <property type="protein sequence ID" value="KAK7790605.1"/>
    <property type="molecule type" value="Genomic_DNA"/>
</dbReference>
<organism evidence="2 3">
    <name type="scientific">Gryllus longicercus</name>
    <dbReference type="NCBI Taxonomy" id="2509291"/>
    <lineage>
        <taxon>Eukaryota</taxon>
        <taxon>Metazoa</taxon>
        <taxon>Ecdysozoa</taxon>
        <taxon>Arthropoda</taxon>
        <taxon>Hexapoda</taxon>
        <taxon>Insecta</taxon>
        <taxon>Pterygota</taxon>
        <taxon>Neoptera</taxon>
        <taxon>Polyneoptera</taxon>
        <taxon>Orthoptera</taxon>
        <taxon>Ensifera</taxon>
        <taxon>Gryllidea</taxon>
        <taxon>Grylloidea</taxon>
        <taxon>Gryllidae</taxon>
        <taxon>Gryllinae</taxon>
        <taxon>Gryllus</taxon>
    </lineage>
</organism>
<gene>
    <name evidence="2" type="ORF">R5R35_005161</name>
</gene>
<keyword evidence="3" id="KW-1185">Reference proteome</keyword>
<name>A0AAN9V6B8_9ORTH</name>
<feature type="region of interest" description="Disordered" evidence="1">
    <location>
        <begin position="67"/>
        <end position="101"/>
    </location>
</feature>
<evidence type="ECO:0000313" key="3">
    <source>
        <dbReference type="Proteomes" id="UP001378592"/>
    </source>
</evidence>